<feature type="region of interest" description="Disordered" evidence="1">
    <location>
        <begin position="248"/>
        <end position="281"/>
    </location>
</feature>
<comment type="caution">
    <text evidence="2">The sequence shown here is derived from an EMBL/GenBank/DDBJ whole genome shotgun (WGS) entry which is preliminary data.</text>
</comment>
<reference evidence="2 3" key="1">
    <citation type="submission" date="2024-02" db="EMBL/GenBank/DDBJ databases">
        <authorList>
            <person name="Chen Y."/>
            <person name="Shah S."/>
            <person name="Dougan E. K."/>
            <person name="Thang M."/>
            <person name="Chan C."/>
        </authorList>
    </citation>
    <scope>NUCLEOTIDE SEQUENCE [LARGE SCALE GENOMIC DNA]</scope>
</reference>
<keyword evidence="3" id="KW-1185">Reference proteome</keyword>
<proteinExistence type="predicted"/>
<evidence type="ECO:0000313" key="3">
    <source>
        <dbReference type="Proteomes" id="UP001642484"/>
    </source>
</evidence>
<feature type="non-terminal residue" evidence="2">
    <location>
        <position position="717"/>
    </location>
</feature>
<feature type="region of interest" description="Disordered" evidence="1">
    <location>
        <begin position="117"/>
        <end position="188"/>
    </location>
</feature>
<feature type="compositionally biased region" description="Low complexity" evidence="1">
    <location>
        <begin position="174"/>
        <end position="185"/>
    </location>
</feature>
<dbReference type="Proteomes" id="UP001642484">
    <property type="component" value="Unassembled WGS sequence"/>
</dbReference>
<accession>A0ABP0HTK8</accession>
<organism evidence="2 3">
    <name type="scientific">Durusdinium trenchii</name>
    <dbReference type="NCBI Taxonomy" id="1381693"/>
    <lineage>
        <taxon>Eukaryota</taxon>
        <taxon>Sar</taxon>
        <taxon>Alveolata</taxon>
        <taxon>Dinophyceae</taxon>
        <taxon>Suessiales</taxon>
        <taxon>Symbiodiniaceae</taxon>
        <taxon>Durusdinium</taxon>
    </lineage>
</organism>
<feature type="region of interest" description="Disordered" evidence="1">
    <location>
        <begin position="80"/>
        <end position="105"/>
    </location>
</feature>
<gene>
    <name evidence="2" type="ORF">CCMP2556_LOCUS3141</name>
</gene>
<protein>
    <submittedName>
        <fullName evidence="2">Uncharacterized protein</fullName>
    </submittedName>
</protein>
<dbReference type="EMBL" id="CAXAMN010001220">
    <property type="protein sequence ID" value="CAK8993172.1"/>
    <property type="molecule type" value="Genomic_DNA"/>
</dbReference>
<name>A0ABP0HTK8_9DINO</name>
<sequence length="717" mass="78725">MSSGSDPKLGSCSTLVYGSEMLGRNTQGPSEGNLGIDDMIKAQEERLATLRAQLRECGGDEGDVGVVPVVEGAPIIAHSTGHYPAGVPPTPRTCPREPEPNQSGSVKRNLAQAFVDESVATTHPNPPETVKSSRKSMGHDAQDPNSFLNAPLTPRYTPAKSVDGAPSERPSPKPSQTSQTPSQQKSNEKDALYWKLRRQCVIKASSCSAEALKLYKTKDGRSKLRELMLQNGCDFSLVEVQLQRWSQSTMGQKRSVSRGDFVVPRNESKRSLEGGGEDGSDSDLADELLAGFECGAATAEQTARLAAVANMKLRKRGIIDPALSRLASCATSRAGGSKHACEKLHRVISRDHKKLDVKVSTIPLWIRYTRKRLAQSLVNYPVLRIPSWVECIFKHGGHFFLGGRTLDELPAVRQELRTFWQNYRAIDKDFPMFTEMPESKWGSLIPVAIHGDEGRGRLKNPVMVVSLQSLLPLHGKKTNMQGNSLCTRLLYAVLPAPFTKKSFHKLLSLLTDDLNSLWKDGMTVTWKGESHHFHFIVTGTKGDWPFLRSAYNLSCGFNCSDKCHRCCEPEWWNLKKMKEFPASTTNPSPFYSGDPSPLRSLPLGDASRYIRVDPAHTFAIDGVGKDFLASSIVIMVRAGHFGRGAIPLRFQNAYANFLAYCSAHGKGTSIADFGHRSFKLPANSLNQFPRGLGRGHDAGVLGAWLAEEVLQLCPASA</sequence>
<evidence type="ECO:0000256" key="1">
    <source>
        <dbReference type="SAM" id="MobiDB-lite"/>
    </source>
</evidence>
<evidence type="ECO:0000313" key="2">
    <source>
        <dbReference type="EMBL" id="CAK8993172.1"/>
    </source>
</evidence>